<accession>A0ABD1XSH6</accession>
<organism evidence="2 3">
    <name type="scientific">Riccia fluitans</name>
    <dbReference type="NCBI Taxonomy" id="41844"/>
    <lineage>
        <taxon>Eukaryota</taxon>
        <taxon>Viridiplantae</taxon>
        <taxon>Streptophyta</taxon>
        <taxon>Embryophyta</taxon>
        <taxon>Marchantiophyta</taxon>
        <taxon>Marchantiopsida</taxon>
        <taxon>Marchantiidae</taxon>
        <taxon>Marchantiales</taxon>
        <taxon>Ricciaceae</taxon>
        <taxon>Riccia</taxon>
    </lineage>
</organism>
<name>A0ABD1XSH6_9MARC</name>
<sequence length="143" mass="16023">MITQIPRTRAEKLWTACVAPELITIADIDTIFFGEAESERYSTSMKPGDFMIVDARKNRDTICDVDDIDDPEAESEARSDCQEDKIPIVVVSNIDRQSDVDTLKQDLLYAGYGVATAPEQTKVKTEPEASDPEAGNEWRSYRS</sequence>
<dbReference type="AlphaFoldDB" id="A0ABD1XSH6"/>
<proteinExistence type="predicted"/>
<gene>
    <name evidence="2" type="ORF">R1flu_023417</name>
</gene>
<evidence type="ECO:0000256" key="1">
    <source>
        <dbReference type="SAM" id="MobiDB-lite"/>
    </source>
</evidence>
<keyword evidence="3" id="KW-1185">Reference proteome</keyword>
<evidence type="ECO:0000313" key="2">
    <source>
        <dbReference type="EMBL" id="KAL2611725.1"/>
    </source>
</evidence>
<dbReference type="EMBL" id="JBHFFA010000007">
    <property type="protein sequence ID" value="KAL2611725.1"/>
    <property type="molecule type" value="Genomic_DNA"/>
</dbReference>
<evidence type="ECO:0000313" key="3">
    <source>
        <dbReference type="Proteomes" id="UP001605036"/>
    </source>
</evidence>
<feature type="region of interest" description="Disordered" evidence="1">
    <location>
        <begin position="118"/>
        <end position="143"/>
    </location>
</feature>
<protein>
    <submittedName>
        <fullName evidence="2">Uncharacterized protein</fullName>
    </submittedName>
</protein>
<comment type="caution">
    <text evidence="2">The sequence shown here is derived from an EMBL/GenBank/DDBJ whole genome shotgun (WGS) entry which is preliminary data.</text>
</comment>
<dbReference type="Proteomes" id="UP001605036">
    <property type="component" value="Unassembled WGS sequence"/>
</dbReference>
<reference evidence="2 3" key="1">
    <citation type="submission" date="2024-09" db="EMBL/GenBank/DDBJ databases">
        <title>Chromosome-scale assembly of Riccia fluitans.</title>
        <authorList>
            <person name="Paukszto L."/>
            <person name="Sawicki J."/>
            <person name="Karawczyk K."/>
            <person name="Piernik-Szablinska J."/>
            <person name="Szczecinska M."/>
            <person name="Mazdziarz M."/>
        </authorList>
    </citation>
    <scope>NUCLEOTIDE SEQUENCE [LARGE SCALE GENOMIC DNA]</scope>
    <source>
        <strain evidence="2">Rf_01</strain>
        <tissue evidence="2">Aerial parts of the thallus</tissue>
    </source>
</reference>